<protein>
    <submittedName>
        <fullName evidence="3">Oxidoreductase molybdopterin binding domain-containing protein</fullName>
    </submittedName>
</protein>
<organism evidence="3 4">
    <name type="scientific">Paramaledivibacter caminithermalis (strain DSM 15212 / CIP 107654 / DViRD3)</name>
    <name type="common">Clostridium caminithermale</name>
    <dbReference type="NCBI Taxonomy" id="1121301"/>
    <lineage>
        <taxon>Bacteria</taxon>
        <taxon>Bacillati</taxon>
        <taxon>Bacillota</taxon>
        <taxon>Clostridia</taxon>
        <taxon>Peptostreptococcales</taxon>
        <taxon>Caminicellaceae</taxon>
        <taxon>Paramaledivibacter</taxon>
    </lineage>
</organism>
<proteinExistence type="predicted"/>
<dbReference type="SUPFAM" id="SSF56524">
    <property type="entry name" value="Oxidoreductase molybdopterin-binding domain"/>
    <property type="match status" value="1"/>
</dbReference>
<gene>
    <name evidence="3" type="ORF">SAMN02745912_02708</name>
</gene>
<dbReference type="EMBL" id="FRAG01000038">
    <property type="protein sequence ID" value="SHK23193.1"/>
    <property type="molecule type" value="Genomic_DNA"/>
</dbReference>
<keyword evidence="1" id="KW-0812">Transmembrane</keyword>
<reference evidence="3 4" key="1">
    <citation type="submission" date="2016-11" db="EMBL/GenBank/DDBJ databases">
        <authorList>
            <person name="Jaros S."/>
            <person name="Januszkiewicz K."/>
            <person name="Wedrychowicz H."/>
        </authorList>
    </citation>
    <scope>NUCLEOTIDE SEQUENCE [LARGE SCALE GENOMIC DNA]</scope>
    <source>
        <strain evidence="3 4">DSM 15212</strain>
    </source>
</reference>
<dbReference type="STRING" id="1121301.SAMN02745912_02708"/>
<dbReference type="InterPro" id="IPR036374">
    <property type="entry name" value="OxRdtase_Mopterin-bd_sf"/>
</dbReference>
<dbReference type="OrthoDB" id="1708196at2"/>
<name>A0A1M6QSU9_PARC5</name>
<dbReference type="Gene3D" id="3.90.420.10">
    <property type="entry name" value="Oxidoreductase, molybdopterin-binding domain"/>
    <property type="match status" value="1"/>
</dbReference>
<keyword evidence="4" id="KW-1185">Reference proteome</keyword>
<accession>A0A1M6QSU9</accession>
<evidence type="ECO:0000313" key="4">
    <source>
        <dbReference type="Proteomes" id="UP000184465"/>
    </source>
</evidence>
<keyword evidence="1" id="KW-1133">Transmembrane helix</keyword>
<feature type="domain" description="Oxidoreductase molybdopterin-binding" evidence="2">
    <location>
        <begin position="39"/>
        <end position="142"/>
    </location>
</feature>
<evidence type="ECO:0000259" key="2">
    <source>
        <dbReference type="Pfam" id="PF00174"/>
    </source>
</evidence>
<evidence type="ECO:0000313" key="3">
    <source>
        <dbReference type="EMBL" id="SHK23193.1"/>
    </source>
</evidence>
<keyword evidence="1" id="KW-0472">Membrane</keyword>
<dbReference type="InterPro" id="IPR000572">
    <property type="entry name" value="OxRdtase_Mopterin-bd_dom"/>
</dbReference>
<sequence length="170" mass="19135">MNKKIAFIIIVLVVIVGVTAYLNLKTVETKKELQENAEFVIKENGKEIAKLNMKEIRTLGETEFSANLKTNGKQPIPYTYTGVPLKNLFKKYNVSLENRSAVIVTAIDGYTVAVDIAKVLEDDNVYLAYMREGQALGNRENGGKGPYQMIISKDKFSQYWCKFAVEADIQ</sequence>
<dbReference type="AlphaFoldDB" id="A0A1M6QSU9"/>
<feature type="transmembrane region" description="Helical" evidence="1">
    <location>
        <begin position="6"/>
        <end position="24"/>
    </location>
</feature>
<dbReference type="Proteomes" id="UP000184465">
    <property type="component" value="Unassembled WGS sequence"/>
</dbReference>
<evidence type="ECO:0000256" key="1">
    <source>
        <dbReference type="SAM" id="Phobius"/>
    </source>
</evidence>
<dbReference type="RefSeq" id="WP_073151061.1">
    <property type="nucleotide sequence ID" value="NZ_FRAG01000038.1"/>
</dbReference>
<dbReference type="Pfam" id="PF00174">
    <property type="entry name" value="Oxidored_molyb"/>
    <property type="match status" value="1"/>
</dbReference>